<proteinExistence type="predicted"/>
<feature type="domain" description="Thioredoxin" evidence="4">
    <location>
        <begin position="3"/>
        <end position="157"/>
    </location>
</feature>
<evidence type="ECO:0000259" key="4">
    <source>
        <dbReference type="PROSITE" id="PS51352"/>
    </source>
</evidence>
<evidence type="ECO:0000313" key="5">
    <source>
        <dbReference type="EMBL" id="AIE92986.1"/>
    </source>
</evidence>
<dbReference type="InterPro" id="IPR013766">
    <property type="entry name" value="Thioredoxin_domain"/>
</dbReference>
<dbReference type="InterPro" id="IPR000866">
    <property type="entry name" value="AhpC/TSA"/>
</dbReference>
<dbReference type="PANTHER" id="PTHR43110">
    <property type="entry name" value="THIOL PEROXIDASE"/>
    <property type="match status" value="1"/>
</dbReference>
<dbReference type="GO" id="GO:0016491">
    <property type="term" value="F:oxidoreductase activity"/>
    <property type="evidence" value="ECO:0007669"/>
    <property type="project" value="UniProtKB-KW"/>
</dbReference>
<dbReference type="Pfam" id="PF00578">
    <property type="entry name" value="AhpC-TSA"/>
    <property type="match status" value="1"/>
</dbReference>
<evidence type="ECO:0000256" key="3">
    <source>
        <dbReference type="PIRSR" id="PIRSR000239-1"/>
    </source>
</evidence>
<evidence type="ECO:0000256" key="1">
    <source>
        <dbReference type="ARBA" id="ARBA00023002"/>
    </source>
</evidence>
<dbReference type="PROSITE" id="PS51352">
    <property type="entry name" value="THIOREDOXIN_2"/>
    <property type="match status" value="1"/>
</dbReference>
<dbReference type="InterPro" id="IPR036249">
    <property type="entry name" value="Thioredoxin-like_sf"/>
</dbReference>
<dbReference type="SUPFAM" id="SSF52833">
    <property type="entry name" value="Thioredoxin-like"/>
    <property type="match status" value="1"/>
</dbReference>
<keyword evidence="2" id="KW-0676">Redox-active center</keyword>
<dbReference type="GO" id="GO:0016209">
    <property type="term" value="F:antioxidant activity"/>
    <property type="evidence" value="ECO:0007669"/>
    <property type="project" value="InterPro"/>
</dbReference>
<protein>
    <submittedName>
        <fullName evidence="5">Peroxiredoxin</fullName>
    </submittedName>
</protein>
<feature type="active site" description="Cysteine sulfenic acid (-SOH) intermediate; for peroxidase activity" evidence="3">
    <location>
        <position position="45"/>
    </location>
</feature>
<sequence>MVLNVGDSAPDFELTDTDLKMRKLSEFLDKKVVLSFIVAASSPVCETELCTFRDSWNDISNLGAHVVAISNDGPFANKAFAEKNNFDFPILGDYNSKTIKDYDILVPDLLHLKDYNFAKRSVFIIDKNGTIVYKWVSEDPLKEPNYQEIIDFLKKGN</sequence>
<dbReference type="EMBL" id="KF900382">
    <property type="protein sequence ID" value="AIE92986.1"/>
    <property type="molecule type" value="Genomic_DNA"/>
</dbReference>
<organism evidence="5">
    <name type="scientific">uncultured marine thaumarchaeote AD1000_30_G09</name>
    <dbReference type="NCBI Taxonomy" id="1455905"/>
    <lineage>
        <taxon>Archaea</taxon>
        <taxon>Nitrososphaerota</taxon>
        <taxon>environmental samples</taxon>
    </lineage>
</organism>
<name>A0A075FU77_9ARCH</name>
<dbReference type="Gene3D" id="3.40.30.10">
    <property type="entry name" value="Glutaredoxin"/>
    <property type="match status" value="1"/>
</dbReference>
<accession>A0A075FU77</accession>
<dbReference type="InterPro" id="IPR050455">
    <property type="entry name" value="Tpx_Peroxidase_subfamily"/>
</dbReference>
<dbReference type="PANTHER" id="PTHR43110:SF1">
    <property type="entry name" value="THIOL PEROXIDASE"/>
    <property type="match status" value="1"/>
</dbReference>
<dbReference type="PIRSF" id="PIRSF000239">
    <property type="entry name" value="AHPC"/>
    <property type="match status" value="1"/>
</dbReference>
<evidence type="ECO:0000256" key="2">
    <source>
        <dbReference type="ARBA" id="ARBA00023284"/>
    </source>
</evidence>
<keyword evidence="1" id="KW-0560">Oxidoreductase</keyword>
<dbReference type="InterPro" id="IPR024706">
    <property type="entry name" value="Peroxiredoxin_AhpC-typ"/>
</dbReference>
<reference evidence="5" key="1">
    <citation type="journal article" date="2014" name="Genome Biol. Evol.">
        <title>Pangenome evidence for extensive interdomain horizontal transfer affecting lineage core and shell genes in uncultured planktonic thaumarchaeota and euryarchaeota.</title>
        <authorList>
            <person name="Deschamps P."/>
            <person name="Zivanovic Y."/>
            <person name="Moreira D."/>
            <person name="Rodriguez-Valera F."/>
            <person name="Lopez-Garcia P."/>
        </authorList>
    </citation>
    <scope>NUCLEOTIDE SEQUENCE</scope>
</reference>
<dbReference type="AlphaFoldDB" id="A0A075FU77"/>